<sequence length="339" mass="39264">MKSVNKKYILLLLLGISFLSCSQKKEDIINQNPDITADNIVEEIAKQVKHYPSEKIYNLGYSNDKCYFDMYIDGVKLSKAFNKALGNTAVEINNVIFKSGKHTVSYKMYPLGKSKEYEEVFNTLVDGTTLEFDLTSYDKKNANAQDVEYTTHKAPQISQELSPGYFKDKFAGSGKTFYEGSFEINIDVPYTSHSAFEKAQDLRKVDKKELQEKLLKKYKEVWNIYQNKELDNIARLEYNTLHDLYVSTYDSKEVINKNISTMFNDIYKNSSFQMQPIEKYKLEFFADGKLAALMLDTNDNQLRGNTALWAKVNYDGGTRGFFLNRYFYIPQGETEFKVY</sequence>
<dbReference type="PROSITE" id="PS51257">
    <property type="entry name" value="PROKAR_LIPOPROTEIN"/>
    <property type="match status" value="1"/>
</dbReference>
<feature type="signal peptide" evidence="1">
    <location>
        <begin position="1"/>
        <end position="22"/>
    </location>
</feature>
<dbReference type="AlphaFoldDB" id="A0A3D9CCR0"/>
<keyword evidence="1" id="KW-0732">Signal</keyword>
<evidence type="ECO:0000256" key="1">
    <source>
        <dbReference type="SAM" id="SignalP"/>
    </source>
</evidence>
<evidence type="ECO:0000313" key="2">
    <source>
        <dbReference type="EMBL" id="REC63514.1"/>
    </source>
</evidence>
<reference evidence="3" key="1">
    <citation type="submission" date="2018-06" db="EMBL/GenBank/DDBJ databases">
        <authorList>
            <person name="Lum Nde A."/>
            <person name="Hugo C."/>
        </authorList>
    </citation>
    <scope>NUCLEOTIDE SEQUENCE [LARGE SCALE GENOMIC DNA]</scope>
    <source>
        <strain evidence="3">1_F178</strain>
    </source>
</reference>
<feature type="chain" id="PRO_5017692993" description="Lipoprotein" evidence="1">
    <location>
        <begin position="23"/>
        <end position="339"/>
    </location>
</feature>
<accession>A0A3D9CCR0</accession>
<keyword evidence="3" id="KW-1185">Reference proteome</keyword>
<proteinExistence type="predicted"/>
<comment type="caution">
    <text evidence="2">The sequence shown here is derived from an EMBL/GenBank/DDBJ whole genome shotgun (WGS) entry which is preliminary data.</text>
</comment>
<organism evidence="2 3">
    <name type="scientific">Chryseobacterium pennae</name>
    <dbReference type="NCBI Taxonomy" id="2258962"/>
    <lineage>
        <taxon>Bacteria</taxon>
        <taxon>Pseudomonadati</taxon>
        <taxon>Bacteroidota</taxon>
        <taxon>Flavobacteriia</taxon>
        <taxon>Flavobacteriales</taxon>
        <taxon>Weeksellaceae</taxon>
        <taxon>Chryseobacterium group</taxon>
        <taxon>Chryseobacterium</taxon>
    </lineage>
</organism>
<dbReference type="EMBL" id="QNVT01000003">
    <property type="protein sequence ID" value="REC63514.1"/>
    <property type="molecule type" value="Genomic_DNA"/>
</dbReference>
<evidence type="ECO:0000313" key="3">
    <source>
        <dbReference type="Proteomes" id="UP000256686"/>
    </source>
</evidence>
<dbReference type="Proteomes" id="UP000256686">
    <property type="component" value="Unassembled WGS sequence"/>
</dbReference>
<protein>
    <recommendedName>
        <fullName evidence="4">Lipoprotein</fullName>
    </recommendedName>
</protein>
<dbReference type="RefSeq" id="WP_115969485.1">
    <property type="nucleotide sequence ID" value="NZ_QNVT01000003.1"/>
</dbReference>
<name>A0A3D9CCR0_9FLAO</name>
<gene>
    <name evidence="2" type="ORF">DRF65_05305</name>
</gene>
<evidence type="ECO:0008006" key="4">
    <source>
        <dbReference type="Google" id="ProtNLM"/>
    </source>
</evidence>